<dbReference type="RefSeq" id="WP_270057904.1">
    <property type="nucleotide sequence ID" value="NZ_CP115149.1"/>
</dbReference>
<keyword evidence="2 6" id="KW-0645">Protease</keyword>
<dbReference type="Proteomes" id="UP001212803">
    <property type="component" value="Chromosome"/>
</dbReference>
<dbReference type="InterPro" id="IPR043504">
    <property type="entry name" value="Peptidase_S1_PA_chymotrypsin"/>
</dbReference>
<evidence type="ECO:0000256" key="6">
    <source>
        <dbReference type="RuleBase" id="RU004296"/>
    </source>
</evidence>
<proteinExistence type="inferred from homology"/>
<feature type="region of interest" description="Disordered" evidence="7">
    <location>
        <begin position="309"/>
        <end position="347"/>
    </location>
</feature>
<organism evidence="9 10">
    <name type="scientific">Tepidiforma flava</name>
    <dbReference type="NCBI Taxonomy" id="3004094"/>
    <lineage>
        <taxon>Bacteria</taxon>
        <taxon>Bacillati</taxon>
        <taxon>Chloroflexota</taxon>
        <taxon>Tepidiformia</taxon>
        <taxon>Tepidiformales</taxon>
        <taxon>Tepidiformaceae</taxon>
        <taxon>Tepidiforma</taxon>
    </lineage>
</organism>
<feature type="compositionally biased region" description="Pro residues" evidence="7">
    <location>
        <begin position="331"/>
        <end position="342"/>
    </location>
</feature>
<dbReference type="EMBL" id="CP115149">
    <property type="protein sequence ID" value="WBL37391.1"/>
    <property type="molecule type" value="Genomic_DNA"/>
</dbReference>
<dbReference type="EC" id="3.4.21.-" evidence="6"/>
<dbReference type="Gene3D" id="2.40.10.10">
    <property type="entry name" value="Trypsin-like serine proteases"/>
    <property type="match status" value="2"/>
</dbReference>
<evidence type="ECO:0000256" key="1">
    <source>
        <dbReference type="ARBA" id="ARBA00008764"/>
    </source>
</evidence>
<name>A0ABY7MDD8_9CHLR</name>
<evidence type="ECO:0000256" key="5">
    <source>
        <dbReference type="ARBA" id="ARBA00022825"/>
    </source>
</evidence>
<dbReference type="PANTHER" id="PTHR15462:SF8">
    <property type="entry name" value="SERINE PROTEASE"/>
    <property type="match status" value="1"/>
</dbReference>
<sequence>MLRRPASFSFAALLLAAAGAVLLAASQAGVAAPAGADPAPGTAGRGGKVYRSDGIAPAAPAPPADPAAGPAAVIGTDNRIRVFNTTDFPWSAVVYLELYDAFGEVMGTCTGTFISPDAILTAAHCLYGEEGWTEDIRVVPAKNGSAEPFGWEWATSWWVPDPWYFDPGNDLFDWGVIYVDGEPGWDTGWWTIALLSTATLSLPDIEPAIIGYPGDKPDGTMWFHYRPAFLDVDAFTLYHDIDTAPGQSGSAVVLTNTTNRIHLLGYIVGIHVRGVAAGGYNEATRIDREVLNDLVTACLEMGCSFEWEEEPAGATPTPTPTRTPTATATPTPTPTPPAPPPGGGFRLRIPLLARD</sequence>
<evidence type="ECO:0000259" key="8">
    <source>
        <dbReference type="Pfam" id="PF00089"/>
    </source>
</evidence>
<dbReference type="SUPFAM" id="SSF50494">
    <property type="entry name" value="Trypsin-like serine proteases"/>
    <property type="match status" value="1"/>
</dbReference>
<dbReference type="PROSITE" id="PS00134">
    <property type="entry name" value="TRYPSIN_HIS"/>
    <property type="match status" value="1"/>
</dbReference>
<accession>A0ABY7MDD8</accession>
<dbReference type="InterPro" id="IPR008256">
    <property type="entry name" value="Peptidase_S1B"/>
</dbReference>
<dbReference type="Pfam" id="PF00089">
    <property type="entry name" value="Trypsin"/>
    <property type="match status" value="1"/>
</dbReference>
<dbReference type="InterPro" id="IPR009003">
    <property type="entry name" value="Peptidase_S1_PA"/>
</dbReference>
<keyword evidence="4 6" id="KW-0378">Hydrolase</keyword>
<evidence type="ECO:0000256" key="3">
    <source>
        <dbReference type="ARBA" id="ARBA00022729"/>
    </source>
</evidence>
<dbReference type="InterPro" id="IPR050966">
    <property type="entry name" value="Glutamyl_endopeptidase"/>
</dbReference>
<dbReference type="GO" id="GO:0016787">
    <property type="term" value="F:hydrolase activity"/>
    <property type="evidence" value="ECO:0007669"/>
    <property type="project" value="UniProtKB-KW"/>
</dbReference>
<comment type="similarity">
    <text evidence="1 6">Belongs to the peptidase S1B family.</text>
</comment>
<dbReference type="InterPro" id="IPR018114">
    <property type="entry name" value="TRYPSIN_HIS"/>
</dbReference>
<evidence type="ECO:0000313" key="9">
    <source>
        <dbReference type="EMBL" id="WBL37391.1"/>
    </source>
</evidence>
<gene>
    <name evidence="9" type="ORF">O0235_07400</name>
</gene>
<evidence type="ECO:0000256" key="2">
    <source>
        <dbReference type="ARBA" id="ARBA00022670"/>
    </source>
</evidence>
<protein>
    <recommendedName>
        <fullName evidence="6">Serine protease</fullName>
        <ecNumber evidence="6">3.4.21.-</ecNumber>
    </recommendedName>
</protein>
<keyword evidence="10" id="KW-1185">Reference proteome</keyword>
<feature type="compositionally biased region" description="Low complexity" evidence="7">
    <location>
        <begin position="312"/>
        <end position="330"/>
    </location>
</feature>
<evidence type="ECO:0000313" key="10">
    <source>
        <dbReference type="Proteomes" id="UP001212803"/>
    </source>
</evidence>
<dbReference type="PANTHER" id="PTHR15462">
    <property type="entry name" value="SERINE PROTEASE"/>
    <property type="match status" value="1"/>
</dbReference>
<dbReference type="PRINTS" id="PR00839">
    <property type="entry name" value="V8PROTEASE"/>
</dbReference>
<keyword evidence="3 6" id="KW-0732">Signal</keyword>
<feature type="signal peptide" evidence="6">
    <location>
        <begin position="1"/>
        <end position="31"/>
    </location>
</feature>
<feature type="domain" description="Peptidase S1" evidence="8">
    <location>
        <begin position="84"/>
        <end position="138"/>
    </location>
</feature>
<evidence type="ECO:0000256" key="7">
    <source>
        <dbReference type="SAM" id="MobiDB-lite"/>
    </source>
</evidence>
<evidence type="ECO:0000256" key="4">
    <source>
        <dbReference type="ARBA" id="ARBA00022801"/>
    </source>
</evidence>
<feature type="chain" id="PRO_5045014388" description="Serine protease" evidence="6">
    <location>
        <begin position="32"/>
        <end position="355"/>
    </location>
</feature>
<reference evidence="9 10" key="1">
    <citation type="journal article" date="2023" name="ISME J.">
        <title>Thermophilic Dehalococcoidia with unusual traits shed light on an unexpected past.</title>
        <authorList>
            <person name="Palmer M."/>
            <person name="Covington J.K."/>
            <person name="Zhou E.M."/>
            <person name="Thomas S.C."/>
            <person name="Habib N."/>
            <person name="Seymour C.O."/>
            <person name="Lai D."/>
            <person name="Johnston J."/>
            <person name="Hashimi A."/>
            <person name="Jiao J.Y."/>
            <person name="Muok A.R."/>
            <person name="Liu L."/>
            <person name="Xian W.D."/>
            <person name="Zhi X.Y."/>
            <person name="Li M.M."/>
            <person name="Silva L.P."/>
            <person name="Bowen B.P."/>
            <person name="Louie K."/>
            <person name="Briegel A."/>
            <person name="Pett-Ridge J."/>
            <person name="Weber P.K."/>
            <person name="Tocheva E.I."/>
            <person name="Woyke T."/>
            <person name="Northen T.R."/>
            <person name="Mayali X."/>
            <person name="Li W.J."/>
            <person name="Hedlund B.P."/>
        </authorList>
    </citation>
    <scope>NUCLEOTIDE SEQUENCE [LARGE SCALE GENOMIC DNA]</scope>
    <source>
        <strain evidence="9 10">YIM 72310</strain>
    </source>
</reference>
<dbReference type="InterPro" id="IPR001254">
    <property type="entry name" value="Trypsin_dom"/>
</dbReference>
<keyword evidence="5 6" id="KW-0720">Serine protease</keyword>